<evidence type="ECO:0000313" key="2">
    <source>
        <dbReference type="Proteomes" id="UP000190857"/>
    </source>
</evidence>
<evidence type="ECO:0008006" key="3">
    <source>
        <dbReference type="Google" id="ProtNLM"/>
    </source>
</evidence>
<sequence length="95" mass="10229">MEKVVIDGALLDDMVSSLARIRAEFDGANGESHDVAVAVGHMALGERVLAFAEGWDHRRSELSEQLTSLGEQLTSVREGFESADNDLAAALTEEN</sequence>
<dbReference type="Proteomes" id="UP000190857">
    <property type="component" value="Unassembled WGS sequence"/>
</dbReference>
<accession>A0A1T5KTW1</accession>
<dbReference type="OrthoDB" id="4828169at2"/>
<name>A0A1T5KTW1_9MICO</name>
<keyword evidence="2" id="KW-1185">Reference proteome</keyword>
<proteinExistence type="predicted"/>
<organism evidence="1 2">
    <name type="scientific">Okibacterium fritillariae</name>
    <dbReference type="NCBI Taxonomy" id="123320"/>
    <lineage>
        <taxon>Bacteria</taxon>
        <taxon>Bacillati</taxon>
        <taxon>Actinomycetota</taxon>
        <taxon>Actinomycetes</taxon>
        <taxon>Micrococcales</taxon>
        <taxon>Microbacteriaceae</taxon>
        <taxon>Okibacterium</taxon>
    </lineage>
</organism>
<evidence type="ECO:0000313" key="1">
    <source>
        <dbReference type="EMBL" id="SKC66895.1"/>
    </source>
</evidence>
<gene>
    <name evidence="1" type="ORF">SAMN06309945_2459</name>
</gene>
<reference evidence="1 2" key="1">
    <citation type="submission" date="2017-02" db="EMBL/GenBank/DDBJ databases">
        <authorList>
            <person name="Peterson S.W."/>
        </authorList>
    </citation>
    <scope>NUCLEOTIDE SEQUENCE [LARGE SCALE GENOMIC DNA]</scope>
    <source>
        <strain evidence="1 2">VKM Ac-2059</strain>
    </source>
</reference>
<dbReference type="RefSeq" id="WP_079728512.1">
    <property type="nucleotide sequence ID" value="NZ_FUZP01000003.1"/>
</dbReference>
<protein>
    <recommendedName>
        <fullName evidence="3">Excreted virulence factor EspC, type VII ESX diderm</fullName>
    </recommendedName>
</protein>
<dbReference type="EMBL" id="FUZP01000003">
    <property type="protein sequence ID" value="SKC66895.1"/>
    <property type="molecule type" value="Genomic_DNA"/>
</dbReference>
<dbReference type="AlphaFoldDB" id="A0A1T5KTW1"/>
<dbReference type="STRING" id="123320.SAMN06309945_2459"/>